<comment type="caution">
    <text evidence="3">The sequence shown here is derived from an EMBL/GenBank/DDBJ whole genome shotgun (WGS) entry which is preliminary data.</text>
</comment>
<feature type="transmembrane region" description="Helical" evidence="1">
    <location>
        <begin position="420"/>
        <end position="441"/>
    </location>
</feature>
<dbReference type="RefSeq" id="WP_281897144.1">
    <property type="nucleotide sequence ID" value="NZ_BSDI01000016.1"/>
</dbReference>
<protein>
    <recommendedName>
        <fullName evidence="5">Gram-positive cocci surface proteins LPxTG domain-containing protein</fullName>
    </recommendedName>
</protein>
<evidence type="ECO:0000313" key="3">
    <source>
        <dbReference type="EMBL" id="GLH98351.1"/>
    </source>
</evidence>
<evidence type="ECO:0000313" key="4">
    <source>
        <dbReference type="Proteomes" id="UP001144280"/>
    </source>
</evidence>
<evidence type="ECO:0000256" key="2">
    <source>
        <dbReference type="SAM" id="SignalP"/>
    </source>
</evidence>
<feature type="signal peptide" evidence="2">
    <location>
        <begin position="1"/>
        <end position="25"/>
    </location>
</feature>
<keyword evidence="1" id="KW-1133">Transmembrane helix</keyword>
<proteinExistence type="predicted"/>
<organism evidence="3 4">
    <name type="scientific">Phytohabitans aurantiacus</name>
    <dbReference type="NCBI Taxonomy" id="3016789"/>
    <lineage>
        <taxon>Bacteria</taxon>
        <taxon>Bacillati</taxon>
        <taxon>Actinomycetota</taxon>
        <taxon>Actinomycetes</taxon>
        <taxon>Micromonosporales</taxon>
        <taxon>Micromonosporaceae</taxon>
    </lineage>
</organism>
<accession>A0ABQ5QUU2</accession>
<dbReference type="EMBL" id="BSDI01000016">
    <property type="protein sequence ID" value="GLH98351.1"/>
    <property type="molecule type" value="Genomic_DNA"/>
</dbReference>
<name>A0ABQ5QUU2_9ACTN</name>
<keyword evidence="2" id="KW-0732">Signal</keyword>
<evidence type="ECO:0000256" key="1">
    <source>
        <dbReference type="SAM" id="Phobius"/>
    </source>
</evidence>
<reference evidence="3" key="1">
    <citation type="submission" date="2022-12" db="EMBL/GenBank/DDBJ databases">
        <title>New Phytohabitans aurantiacus sp. RD004123 nov., an actinomycete isolated from soil.</title>
        <authorList>
            <person name="Triningsih D.W."/>
            <person name="Harunari E."/>
            <person name="Igarashi Y."/>
        </authorList>
    </citation>
    <scope>NUCLEOTIDE SEQUENCE</scope>
    <source>
        <strain evidence="3">RD004123</strain>
    </source>
</reference>
<dbReference type="Proteomes" id="UP001144280">
    <property type="component" value="Unassembled WGS sequence"/>
</dbReference>
<keyword evidence="1" id="KW-0812">Transmembrane</keyword>
<sequence length="446" mass="44102">MPLVKIAAAVAVVGAVAVGPAPVMAGKPCTLPYAAGAGAELVRLDALDLRPLGLPTGPVAVVRLASARSGMAANSRVNAAASARYLDAKLLGIPLPAGPLSTSVYQEAPPRNPKPAKAHAPRKDLGLVEAGAGNLIAHARGASCHPRRDDVTSSSTQVAGADILPGPGGTALVRLPASLRGRTSTGLVERDGAVQSTATAAAALADFRLFAGTPTEIAIKVIKPPTLTVSTGGTAATTGVRYASPLLEVSGPGVPPRRIDAPGETVDLVLPRTAGGAEAARADAKARRLPLVAGDPLAETLGALHPERLRGASGGAEAGPLTLPALSGLPNPGELVAGEALPPLGGDASLVRISLGDARTEIADRSVRARVASIRIQVAAGASIADIAIGDLDAGAFAPAPAREPVLPGGGGLPITGRNVGIVAAAGALLLTAGSALIVTARRRHG</sequence>
<feature type="chain" id="PRO_5046614058" description="Gram-positive cocci surface proteins LPxTG domain-containing protein" evidence="2">
    <location>
        <begin position="26"/>
        <end position="446"/>
    </location>
</feature>
<keyword evidence="4" id="KW-1185">Reference proteome</keyword>
<gene>
    <name evidence="3" type="ORF">Pa4123_36260</name>
</gene>
<evidence type="ECO:0008006" key="5">
    <source>
        <dbReference type="Google" id="ProtNLM"/>
    </source>
</evidence>
<keyword evidence="1" id="KW-0472">Membrane</keyword>